<dbReference type="PANTHER" id="PTHR43646:SF2">
    <property type="entry name" value="GLYCOSYLTRANSFERASE 2-LIKE DOMAIN-CONTAINING PROTEIN"/>
    <property type="match status" value="1"/>
</dbReference>
<dbReference type="Gene3D" id="3.90.550.10">
    <property type="entry name" value="Spore Coat Polysaccharide Biosynthesis Protein SpsA, Chain A"/>
    <property type="match status" value="1"/>
</dbReference>
<dbReference type="InterPro" id="IPR026461">
    <property type="entry name" value="Trfase_2_rSAM/seldom_assoc"/>
</dbReference>
<dbReference type="RefSeq" id="WP_377906450.1">
    <property type="nucleotide sequence ID" value="NZ_JBHRZS010000007.1"/>
</dbReference>
<evidence type="ECO:0000256" key="3">
    <source>
        <dbReference type="ARBA" id="ARBA00022676"/>
    </source>
</evidence>
<dbReference type="InterPro" id="IPR029044">
    <property type="entry name" value="Nucleotide-diphossugar_trans"/>
</dbReference>
<keyword evidence="5" id="KW-0472">Membrane</keyword>
<evidence type="ECO:0000313" key="8">
    <source>
        <dbReference type="Proteomes" id="UP001595805"/>
    </source>
</evidence>
<keyword evidence="2" id="KW-1003">Cell membrane</keyword>
<evidence type="ECO:0000256" key="5">
    <source>
        <dbReference type="ARBA" id="ARBA00023136"/>
    </source>
</evidence>
<proteinExistence type="predicted"/>
<protein>
    <submittedName>
        <fullName evidence="7">TIGR04283 family arsenosugar biosynthesis glycosyltransferase</fullName>
    </submittedName>
</protein>
<dbReference type="InterPro" id="IPR001173">
    <property type="entry name" value="Glyco_trans_2-like"/>
</dbReference>
<evidence type="ECO:0000313" key="7">
    <source>
        <dbReference type="EMBL" id="MFC3881110.1"/>
    </source>
</evidence>
<dbReference type="EMBL" id="JBHRZS010000007">
    <property type="protein sequence ID" value="MFC3881110.1"/>
    <property type="molecule type" value="Genomic_DNA"/>
</dbReference>
<evidence type="ECO:0000256" key="2">
    <source>
        <dbReference type="ARBA" id="ARBA00022475"/>
    </source>
</evidence>
<dbReference type="NCBIfam" id="TIGR04283">
    <property type="entry name" value="glyco_like_mftF"/>
    <property type="match status" value="1"/>
</dbReference>
<name>A0ABV8AU31_9BACT</name>
<keyword evidence="8" id="KW-1185">Reference proteome</keyword>
<keyword evidence="4" id="KW-0808">Transferase</keyword>
<evidence type="ECO:0000259" key="6">
    <source>
        <dbReference type="Pfam" id="PF00535"/>
    </source>
</evidence>
<dbReference type="SUPFAM" id="SSF53448">
    <property type="entry name" value="Nucleotide-diphospho-sugar transferases"/>
    <property type="match status" value="1"/>
</dbReference>
<dbReference type="Pfam" id="PF00535">
    <property type="entry name" value="Glycos_transf_2"/>
    <property type="match status" value="1"/>
</dbReference>
<dbReference type="PANTHER" id="PTHR43646">
    <property type="entry name" value="GLYCOSYLTRANSFERASE"/>
    <property type="match status" value="1"/>
</dbReference>
<organism evidence="7 8">
    <name type="scientific">Algoriphagus namhaensis</name>
    <dbReference type="NCBI Taxonomy" id="915353"/>
    <lineage>
        <taxon>Bacteria</taxon>
        <taxon>Pseudomonadati</taxon>
        <taxon>Bacteroidota</taxon>
        <taxon>Cytophagia</taxon>
        <taxon>Cytophagales</taxon>
        <taxon>Cyclobacteriaceae</taxon>
        <taxon>Algoriphagus</taxon>
    </lineage>
</organism>
<dbReference type="CDD" id="cd02522">
    <property type="entry name" value="GT_2_like_a"/>
    <property type="match status" value="1"/>
</dbReference>
<keyword evidence="3" id="KW-0328">Glycosyltransferase</keyword>
<comment type="caution">
    <text evidence="7">The sequence shown here is derived from an EMBL/GenBank/DDBJ whole genome shotgun (WGS) entry which is preliminary data.</text>
</comment>
<reference evidence="8" key="1">
    <citation type="journal article" date="2019" name="Int. J. Syst. Evol. Microbiol.">
        <title>The Global Catalogue of Microorganisms (GCM) 10K type strain sequencing project: providing services to taxonomists for standard genome sequencing and annotation.</title>
        <authorList>
            <consortium name="The Broad Institute Genomics Platform"/>
            <consortium name="The Broad Institute Genome Sequencing Center for Infectious Disease"/>
            <person name="Wu L."/>
            <person name="Ma J."/>
        </authorList>
    </citation>
    <scope>NUCLEOTIDE SEQUENCE [LARGE SCALE GENOMIC DNA]</scope>
    <source>
        <strain evidence="8">CCUG 60523</strain>
    </source>
</reference>
<accession>A0ABV8AU31</accession>
<evidence type="ECO:0000256" key="1">
    <source>
        <dbReference type="ARBA" id="ARBA00004236"/>
    </source>
</evidence>
<evidence type="ECO:0000256" key="4">
    <source>
        <dbReference type="ARBA" id="ARBA00022679"/>
    </source>
</evidence>
<gene>
    <name evidence="7" type="ORF">ACFOSV_13025</name>
</gene>
<sequence>MISSHKTISVIIPILNEEQNLKKLFPYLSSVIDEQNTELIFVDGGSRDGGMGYLENEKANVVLSPKKGRAAQMNFGAKLAKGKILYFLHADTLPHASFESVLIQAFNQGIESGCFRYRFDSDSLLLRINSWFTRFNGLFAGGGDQSLYILKKVFEELNGFDERQCIMEDFELVRRIRKNYLFVVFKEEIRVSARKYSRNSWLKVQFANLLAFVYFRFNVDSKTIKSKYRSILDL</sequence>
<comment type="subcellular location">
    <subcellularLocation>
        <location evidence="1">Cell membrane</location>
    </subcellularLocation>
</comment>
<feature type="domain" description="Glycosyltransferase 2-like" evidence="6">
    <location>
        <begin position="9"/>
        <end position="129"/>
    </location>
</feature>
<dbReference type="Proteomes" id="UP001595805">
    <property type="component" value="Unassembled WGS sequence"/>
</dbReference>